<protein>
    <submittedName>
        <fullName evidence="1">Uncharacterized protein</fullName>
    </submittedName>
</protein>
<organism evidence="1 2">
    <name type="scientific">Nocardiopsis gilva YIM 90087</name>
    <dbReference type="NCBI Taxonomy" id="1235441"/>
    <lineage>
        <taxon>Bacteria</taxon>
        <taxon>Bacillati</taxon>
        <taxon>Actinomycetota</taxon>
        <taxon>Actinomycetes</taxon>
        <taxon>Streptosporangiales</taxon>
        <taxon>Nocardiopsidaceae</taxon>
        <taxon>Nocardiopsis</taxon>
    </lineage>
</organism>
<evidence type="ECO:0000313" key="2">
    <source>
        <dbReference type="Proteomes" id="UP000215005"/>
    </source>
</evidence>
<reference evidence="1 2" key="1">
    <citation type="submission" date="2017-08" db="EMBL/GenBank/DDBJ databases">
        <title>The complete genome sequence of Nocardiopsis gilva YIM 90087.</title>
        <authorList>
            <person name="Yin M."/>
            <person name="Tang S."/>
        </authorList>
    </citation>
    <scope>NUCLEOTIDE SEQUENCE [LARGE SCALE GENOMIC DNA]</scope>
    <source>
        <strain evidence="1 2">YIM 90087</strain>
    </source>
</reference>
<dbReference type="AlphaFoldDB" id="A0A223S2X0"/>
<name>A0A223S2X0_9ACTN</name>
<keyword evidence="2" id="KW-1185">Reference proteome</keyword>
<evidence type="ECO:0000313" key="1">
    <source>
        <dbReference type="EMBL" id="ASU82471.1"/>
    </source>
</evidence>
<dbReference type="Proteomes" id="UP000215005">
    <property type="component" value="Chromosome"/>
</dbReference>
<proteinExistence type="predicted"/>
<gene>
    <name evidence="1" type="ORF">CDO52_06440</name>
</gene>
<sequence>MGDRAGDGDGLGDGEAWGATSALLITRTPWLPQAAARITRTASALPPLTLHLHPRDRRCVK</sequence>
<accession>A0A223S2X0</accession>
<dbReference type="EMBL" id="CP022753">
    <property type="protein sequence ID" value="ASU82471.1"/>
    <property type="molecule type" value="Genomic_DNA"/>
</dbReference>
<dbReference type="KEGG" id="ngv:CDO52_06440"/>